<accession>A0A6J4UVE5</accession>
<dbReference type="GO" id="GO:0006457">
    <property type="term" value="P:protein folding"/>
    <property type="evidence" value="ECO:0007669"/>
    <property type="project" value="InterPro"/>
</dbReference>
<evidence type="ECO:0000256" key="5">
    <source>
        <dbReference type="SAM" id="MobiDB-lite"/>
    </source>
</evidence>
<name>A0A6J4UVE5_9BACT</name>
<dbReference type="GO" id="GO:0051087">
    <property type="term" value="F:protein-folding chaperone binding"/>
    <property type="evidence" value="ECO:0007669"/>
    <property type="project" value="InterPro"/>
</dbReference>
<sequence length="236" mass="25726">MECDAPPEVPEVRATGVILEQQMTETESQPLNSDTKEDDSPLPGSGRATSVGVDESDPTFDAVGLPENDVDQEDVDQLSVVMAERDEFLDQLQRSRAEFANFRRRNDQERAMLRQLVGRDVLSQFLPVIDDLDRALAAIPESERGSGWVKGVSMIQAKLNGTVERLGVTRVDALHKPFDPAFHEAVATEPGSSGSHVVEIYQNGYTLGDMLVRPAMVKTGDALPGATEDADVTFDA</sequence>
<dbReference type="Gene3D" id="2.30.22.10">
    <property type="entry name" value="Head domain of nucleotide exchange factor GrpE"/>
    <property type="match status" value="1"/>
</dbReference>
<dbReference type="SUPFAM" id="SSF58014">
    <property type="entry name" value="Coiled-coil domain of nucleotide exchange factor GrpE"/>
    <property type="match status" value="1"/>
</dbReference>
<dbReference type="SUPFAM" id="SSF51064">
    <property type="entry name" value="Head domain of nucleotide exchange factor GrpE"/>
    <property type="match status" value="1"/>
</dbReference>
<keyword evidence="3" id="KW-0963">Cytoplasm</keyword>
<proteinExistence type="inferred from homology"/>
<keyword evidence="2 3" id="KW-0143">Chaperone</keyword>
<protein>
    <recommendedName>
        <fullName evidence="3">Protein GrpE</fullName>
    </recommendedName>
    <alternativeName>
        <fullName evidence="3">HSP-70 cofactor</fullName>
    </alternativeName>
</protein>
<gene>
    <name evidence="3" type="primary">grpE</name>
    <name evidence="6" type="ORF">AVDCRST_MAG87-1454</name>
</gene>
<keyword evidence="3 6" id="KW-0346">Stress response</keyword>
<evidence type="ECO:0000256" key="2">
    <source>
        <dbReference type="ARBA" id="ARBA00023186"/>
    </source>
</evidence>
<feature type="compositionally biased region" description="Polar residues" evidence="5">
    <location>
        <begin position="21"/>
        <end position="33"/>
    </location>
</feature>
<comment type="subcellular location">
    <subcellularLocation>
        <location evidence="3">Cytoplasm</location>
    </subcellularLocation>
</comment>
<dbReference type="CDD" id="cd00446">
    <property type="entry name" value="GrpE"/>
    <property type="match status" value="1"/>
</dbReference>
<dbReference type="Pfam" id="PF01025">
    <property type="entry name" value="GrpE"/>
    <property type="match status" value="1"/>
</dbReference>
<comment type="similarity">
    <text evidence="1 3 4">Belongs to the GrpE family.</text>
</comment>
<organism evidence="6">
    <name type="scientific">uncultured Thermomicrobiales bacterium</name>
    <dbReference type="NCBI Taxonomy" id="1645740"/>
    <lineage>
        <taxon>Bacteria</taxon>
        <taxon>Pseudomonadati</taxon>
        <taxon>Thermomicrobiota</taxon>
        <taxon>Thermomicrobia</taxon>
        <taxon>Thermomicrobiales</taxon>
        <taxon>environmental samples</taxon>
    </lineage>
</organism>
<dbReference type="EMBL" id="CADCWJ010000327">
    <property type="protein sequence ID" value="CAA9559408.1"/>
    <property type="molecule type" value="Genomic_DNA"/>
</dbReference>
<dbReference type="Gene3D" id="3.90.20.20">
    <property type="match status" value="1"/>
</dbReference>
<evidence type="ECO:0000256" key="3">
    <source>
        <dbReference type="HAMAP-Rule" id="MF_01151"/>
    </source>
</evidence>
<evidence type="ECO:0000256" key="4">
    <source>
        <dbReference type="RuleBase" id="RU004478"/>
    </source>
</evidence>
<dbReference type="InterPro" id="IPR013805">
    <property type="entry name" value="GrpE_CC"/>
</dbReference>
<dbReference type="GO" id="GO:0000774">
    <property type="term" value="F:adenyl-nucleotide exchange factor activity"/>
    <property type="evidence" value="ECO:0007669"/>
    <property type="project" value="InterPro"/>
</dbReference>
<evidence type="ECO:0000256" key="1">
    <source>
        <dbReference type="ARBA" id="ARBA00009054"/>
    </source>
</evidence>
<dbReference type="InterPro" id="IPR000740">
    <property type="entry name" value="GrpE"/>
</dbReference>
<dbReference type="HAMAP" id="MF_01151">
    <property type="entry name" value="GrpE"/>
    <property type="match status" value="1"/>
</dbReference>
<dbReference type="GO" id="GO:0051082">
    <property type="term" value="F:unfolded protein binding"/>
    <property type="evidence" value="ECO:0007669"/>
    <property type="project" value="TreeGrafter"/>
</dbReference>
<comment type="function">
    <text evidence="3">Participates actively in the response to hyperosmotic and heat shock by preventing the aggregation of stress-denatured proteins, in association with DnaK and GrpE. It is the nucleotide exchange factor for DnaK and may function as a thermosensor. Unfolded proteins bind initially to DnaJ; upon interaction with the DnaJ-bound protein, DnaK hydrolyzes its bound ATP, resulting in the formation of a stable complex. GrpE releases ADP from DnaK; ATP binding to DnaK triggers the release of the substrate protein, thus completing the reaction cycle. Several rounds of ATP-dependent interactions between DnaJ, DnaK and GrpE are required for fully efficient folding.</text>
</comment>
<dbReference type="AlphaFoldDB" id="A0A6J4UVE5"/>
<dbReference type="GO" id="GO:0042803">
    <property type="term" value="F:protein homodimerization activity"/>
    <property type="evidence" value="ECO:0007669"/>
    <property type="project" value="InterPro"/>
</dbReference>
<dbReference type="PRINTS" id="PR00773">
    <property type="entry name" value="GRPEPROTEIN"/>
</dbReference>
<dbReference type="PANTHER" id="PTHR21237:SF23">
    <property type="entry name" value="GRPE PROTEIN HOMOLOG, MITOCHONDRIAL"/>
    <property type="match status" value="1"/>
</dbReference>
<evidence type="ECO:0000313" key="6">
    <source>
        <dbReference type="EMBL" id="CAA9559408.1"/>
    </source>
</evidence>
<feature type="region of interest" description="Disordered" evidence="5">
    <location>
        <begin position="1"/>
        <end position="69"/>
    </location>
</feature>
<comment type="subunit">
    <text evidence="3">Homodimer.</text>
</comment>
<dbReference type="PANTHER" id="PTHR21237">
    <property type="entry name" value="GRPE PROTEIN"/>
    <property type="match status" value="1"/>
</dbReference>
<dbReference type="InterPro" id="IPR009012">
    <property type="entry name" value="GrpE_head"/>
</dbReference>
<reference evidence="6" key="1">
    <citation type="submission" date="2020-02" db="EMBL/GenBank/DDBJ databases">
        <authorList>
            <person name="Meier V. D."/>
        </authorList>
    </citation>
    <scope>NUCLEOTIDE SEQUENCE</scope>
    <source>
        <strain evidence="6">AVDCRST_MAG87</strain>
    </source>
</reference>
<dbReference type="GO" id="GO:0005737">
    <property type="term" value="C:cytoplasm"/>
    <property type="evidence" value="ECO:0007669"/>
    <property type="project" value="UniProtKB-SubCell"/>
</dbReference>